<dbReference type="Gene3D" id="3.90.190.10">
    <property type="entry name" value="Protein tyrosine phosphatase superfamily"/>
    <property type="match status" value="1"/>
</dbReference>
<dbReference type="InterPro" id="IPR001763">
    <property type="entry name" value="Rhodanese-like_dom"/>
</dbReference>
<feature type="domain" description="Tyrosine-protein phosphatase" evidence="4">
    <location>
        <begin position="508"/>
        <end position="735"/>
    </location>
</feature>
<dbReference type="InterPro" id="IPR000242">
    <property type="entry name" value="PTP_cat"/>
</dbReference>
<reference evidence="7" key="1">
    <citation type="submission" date="2022-12" db="EMBL/GenBank/DDBJ databases">
        <authorList>
            <person name="Brejova B."/>
        </authorList>
    </citation>
    <scope>NUCLEOTIDE SEQUENCE</scope>
</reference>
<feature type="domain" description="Rhodanese" evidence="6">
    <location>
        <begin position="220"/>
        <end position="336"/>
    </location>
</feature>
<keyword evidence="8" id="KW-1185">Reference proteome</keyword>
<dbReference type="PROSITE" id="PS50055">
    <property type="entry name" value="TYR_PHOSPHATASE_PTP"/>
    <property type="match status" value="1"/>
</dbReference>
<sequence>MPNLKLSSLSIPINNNNNQNNQEFTFPTDHLKAPHRGTTPRDSSDYFVNFHPSQLPPSSPTQQPPQSIQRKAYYKTHHKSVNDSIGSIISNTSDLTICESNNGSIPKLNALNTSQNIFKNSTDTLVEDEKMQDSDSVPMFQSLHSIPTLKKQMTMPNIKLLNTSSSSSFIDFSSINQNVKLEQSKRINSLPVVDYKSQIENLSPRIKYVNFVEIESRMSNLDDCLIIDIRPFVEFVKNHLISSLNICLPSTLLKRPNFSLIKSINSLPEYEQTKFKQFLDKNSPDSTLIIYDTFQNSLNLFYYLRKVAVVDNLNCNIYLISGSLFEFQTSYPQIFTNSTKETTSDTLLPPIIVPPSSKSPVSISSNSSTSLSNFPTSSPMTINSSSTPILTSQFQLPKSNSSNINNPLNCPHFKFKTDDLLNEMDYMDQCNKFNLYKLNHIPADLSNIPNWLTNKILAHNVPSMQQLNLDYYNLEKLEKERLHNALNNRNAMSDEYPTINNGIEYGSKNRYKDILLYNHSRINLNHNKSDINSFENYINASMLSNSYVASQAPLQNTIGDFYRMITNDQTKVIISLTESIENGMQKCVKFWTPGTYQSHTDTFTTSIINEATVHSTILRIIRIVKNGSEVFYTFQIQLLSWLDMESLNNPANLLEIIQLKQSLIGDGLALVHCSAGCGRTGTYCVMDTMISKIKHGNNINENTIFTIANDFRKQRMNLIQNCKQFYLIYDVLLIWYNTLGNGFDGLIELNIVNEFKKYIEYK</sequence>
<evidence type="ECO:0000313" key="7">
    <source>
        <dbReference type="EMBL" id="CAI5756230.1"/>
    </source>
</evidence>
<comment type="similarity">
    <text evidence="1">Belongs to the protein-tyrosine phosphatase family. Non-receptor class subfamily.</text>
</comment>
<protein>
    <recommendedName>
        <fullName evidence="2">protein-tyrosine-phosphatase</fullName>
        <ecNumber evidence="2">3.1.3.48</ecNumber>
    </recommendedName>
</protein>
<accession>A0A9W4TQ98</accession>
<dbReference type="PROSITE" id="PS50206">
    <property type="entry name" value="RHODANESE_3"/>
    <property type="match status" value="1"/>
</dbReference>
<proteinExistence type="inferred from homology"/>
<dbReference type="InterPro" id="IPR029021">
    <property type="entry name" value="Prot-tyrosine_phosphatase-like"/>
</dbReference>
<dbReference type="PANTHER" id="PTHR19134:SF561">
    <property type="entry name" value="PROTEIN TYROSINE PHOSPHATASE 36E, ISOFORM A"/>
    <property type="match status" value="1"/>
</dbReference>
<dbReference type="SMART" id="SM00194">
    <property type="entry name" value="PTPc"/>
    <property type="match status" value="1"/>
</dbReference>
<dbReference type="PROSITE" id="PS50056">
    <property type="entry name" value="TYR_PHOSPHATASE_2"/>
    <property type="match status" value="1"/>
</dbReference>
<dbReference type="SUPFAM" id="SSF52799">
    <property type="entry name" value="(Phosphotyrosine protein) phosphatases II"/>
    <property type="match status" value="1"/>
</dbReference>
<dbReference type="PROSITE" id="PS00383">
    <property type="entry name" value="TYR_PHOSPHATASE_1"/>
    <property type="match status" value="1"/>
</dbReference>
<dbReference type="Pfam" id="PF00581">
    <property type="entry name" value="Rhodanese"/>
    <property type="match status" value="1"/>
</dbReference>
<dbReference type="PRINTS" id="PR00700">
    <property type="entry name" value="PRTYPHPHTASE"/>
</dbReference>
<dbReference type="Proteomes" id="UP001152885">
    <property type="component" value="Unassembled WGS sequence"/>
</dbReference>
<dbReference type="EMBL" id="CANTUO010000001">
    <property type="protein sequence ID" value="CAI5756230.1"/>
    <property type="molecule type" value="Genomic_DNA"/>
</dbReference>
<evidence type="ECO:0000259" key="5">
    <source>
        <dbReference type="PROSITE" id="PS50056"/>
    </source>
</evidence>
<dbReference type="EC" id="3.1.3.48" evidence="2"/>
<dbReference type="OrthoDB" id="6058203at2759"/>
<evidence type="ECO:0000313" key="8">
    <source>
        <dbReference type="Proteomes" id="UP001152885"/>
    </source>
</evidence>
<dbReference type="Pfam" id="PF00102">
    <property type="entry name" value="Y_phosphatase"/>
    <property type="match status" value="1"/>
</dbReference>
<gene>
    <name evidence="7" type="ORF">CANVERA_P0747</name>
</gene>
<dbReference type="PANTHER" id="PTHR19134">
    <property type="entry name" value="RECEPTOR-TYPE TYROSINE-PROTEIN PHOSPHATASE"/>
    <property type="match status" value="1"/>
</dbReference>
<dbReference type="InterPro" id="IPR003595">
    <property type="entry name" value="Tyr_Pase_cat"/>
</dbReference>
<dbReference type="SMART" id="SM00450">
    <property type="entry name" value="RHOD"/>
    <property type="match status" value="1"/>
</dbReference>
<evidence type="ECO:0000256" key="1">
    <source>
        <dbReference type="ARBA" id="ARBA00009649"/>
    </source>
</evidence>
<dbReference type="Gene3D" id="3.40.250.10">
    <property type="entry name" value="Rhodanese-like domain"/>
    <property type="match status" value="1"/>
</dbReference>
<dbReference type="AlphaFoldDB" id="A0A9W4TQ98"/>
<dbReference type="SMART" id="SM00404">
    <property type="entry name" value="PTPc_motif"/>
    <property type="match status" value="1"/>
</dbReference>
<evidence type="ECO:0000259" key="4">
    <source>
        <dbReference type="PROSITE" id="PS50055"/>
    </source>
</evidence>
<evidence type="ECO:0000259" key="6">
    <source>
        <dbReference type="PROSITE" id="PS50206"/>
    </source>
</evidence>
<dbReference type="InterPro" id="IPR050348">
    <property type="entry name" value="Protein-Tyr_Phosphatase"/>
</dbReference>
<feature type="domain" description="Tyrosine specific protein phosphatases" evidence="5">
    <location>
        <begin position="651"/>
        <end position="726"/>
    </location>
</feature>
<dbReference type="SUPFAM" id="SSF52821">
    <property type="entry name" value="Rhodanese/Cell cycle control phosphatase"/>
    <property type="match status" value="1"/>
</dbReference>
<dbReference type="InterPro" id="IPR016130">
    <property type="entry name" value="Tyr_Pase_AS"/>
</dbReference>
<evidence type="ECO:0000256" key="3">
    <source>
        <dbReference type="SAM" id="MobiDB-lite"/>
    </source>
</evidence>
<dbReference type="GO" id="GO:0004725">
    <property type="term" value="F:protein tyrosine phosphatase activity"/>
    <property type="evidence" value="ECO:0007669"/>
    <property type="project" value="UniProtKB-EC"/>
</dbReference>
<organism evidence="7 8">
    <name type="scientific">Candida verbasci</name>
    <dbReference type="NCBI Taxonomy" id="1227364"/>
    <lineage>
        <taxon>Eukaryota</taxon>
        <taxon>Fungi</taxon>
        <taxon>Dikarya</taxon>
        <taxon>Ascomycota</taxon>
        <taxon>Saccharomycotina</taxon>
        <taxon>Pichiomycetes</taxon>
        <taxon>Debaryomycetaceae</taxon>
        <taxon>Candida/Lodderomyces clade</taxon>
        <taxon>Candida</taxon>
    </lineage>
</organism>
<evidence type="ECO:0000256" key="2">
    <source>
        <dbReference type="ARBA" id="ARBA00013064"/>
    </source>
</evidence>
<feature type="compositionally biased region" description="Polar residues" evidence="3">
    <location>
        <begin position="1"/>
        <end position="13"/>
    </location>
</feature>
<name>A0A9W4TQ98_9ASCO</name>
<dbReference type="InterPro" id="IPR000387">
    <property type="entry name" value="Tyr_Pase_dom"/>
</dbReference>
<feature type="region of interest" description="Disordered" evidence="3">
    <location>
        <begin position="1"/>
        <end position="20"/>
    </location>
</feature>
<comment type="caution">
    <text evidence="7">The sequence shown here is derived from an EMBL/GenBank/DDBJ whole genome shotgun (WGS) entry which is preliminary data.</text>
</comment>
<dbReference type="InterPro" id="IPR036873">
    <property type="entry name" value="Rhodanese-like_dom_sf"/>
</dbReference>